<feature type="domain" description="4Fe-4S ferredoxin-type" evidence="8">
    <location>
        <begin position="52"/>
        <end position="83"/>
    </location>
</feature>
<evidence type="ECO:0000313" key="10">
    <source>
        <dbReference type="Proteomes" id="UP000199409"/>
    </source>
</evidence>
<dbReference type="Pfam" id="PF13247">
    <property type="entry name" value="Fer4_11"/>
    <property type="match status" value="1"/>
</dbReference>
<keyword evidence="2" id="KW-0004">4Fe-4S</keyword>
<accession>A0A1H4A2Y5</accession>
<protein>
    <submittedName>
        <fullName evidence="9">Prokaryotic molybdopterin-containing oxidoreductase family, iron-sulfur binding subunit</fullName>
    </submittedName>
</protein>
<keyword evidence="7" id="KW-0411">Iron-sulfur</keyword>
<dbReference type="Gene3D" id="3.30.70.20">
    <property type="match status" value="2"/>
</dbReference>
<evidence type="ECO:0000256" key="5">
    <source>
        <dbReference type="ARBA" id="ARBA00022982"/>
    </source>
</evidence>
<evidence type="ECO:0000256" key="6">
    <source>
        <dbReference type="ARBA" id="ARBA00023004"/>
    </source>
</evidence>
<evidence type="ECO:0000256" key="7">
    <source>
        <dbReference type="ARBA" id="ARBA00023014"/>
    </source>
</evidence>
<keyword evidence="4" id="KW-0677">Repeat</keyword>
<dbReference type="InterPro" id="IPR017896">
    <property type="entry name" value="4Fe4S_Fe-S-bd"/>
</dbReference>
<keyword evidence="1" id="KW-0813">Transport</keyword>
<sequence length="208" mass="22985">MARYGFVINLDSCQDHRNCMVACKHKTCSFLGSHYIECMTNMTTDKYPYPNSNTYTIPVLCQHCNEPECVPACPHGVFTKREDGIVTVGDTTVCMSCDDKPCLKACPFGVIDLDPTDGRIGKCDMCVDLVDKGETPACAFGCWTGSILFGDFDDPDSVVSQTVAAWEETGYVHQLKAGNGKGGSVYYLLSRKQWENMDNLYSPAWHNA</sequence>
<dbReference type="Proteomes" id="UP000199409">
    <property type="component" value="Unassembled WGS sequence"/>
</dbReference>
<proteinExistence type="predicted"/>
<dbReference type="EMBL" id="FNQN01000004">
    <property type="protein sequence ID" value="SEA30375.1"/>
    <property type="molecule type" value="Genomic_DNA"/>
</dbReference>
<keyword evidence="10" id="KW-1185">Reference proteome</keyword>
<organism evidence="9 10">
    <name type="scientific">Desulfuromusa kysingii</name>
    <dbReference type="NCBI Taxonomy" id="37625"/>
    <lineage>
        <taxon>Bacteria</taxon>
        <taxon>Pseudomonadati</taxon>
        <taxon>Thermodesulfobacteriota</taxon>
        <taxon>Desulfuromonadia</taxon>
        <taxon>Desulfuromonadales</taxon>
        <taxon>Geopsychrobacteraceae</taxon>
        <taxon>Desulfuromusa</taxon>
    </lineage>
</organism>
<evidence type="ECO:0000313" key="9">
    <source>
        <dbReference type="EMBL" id="SEA30375.1"/>
    </source>
</evidence>
<dbReference type="PANTHER" id="PTHR43177:SF5">
    <property type="entry name" value="ANAEROBIC DIMETHYL SULFOXIDE REDUCTASE CHAIN B-RELATED"/>
    <property type="match status" value="1"/>
</dbReference>
<evidence type="ECO:0000256" key="1">
    <source>
        <dbReference type="ARBA" id="ARBA00022448"/>
    </source>
</evidence>
<keyword evidence="3" id="KW-0479">Metal-binding</keyword>
<dbReference type="GO" id="GO:0051539">
    <property type="term" value="F:4 iron, 4 sulfur cluster binding"/>
    <property type="evidence" value="ECO:0007669"/>
    <property type="project" value="UniProtKB-KW"/>
</dbReference>
<name>A0A1H4A2Y5_9BACT</name>
<gene>
    <name evidence="9" type="ORF">SAMN05660420_01782</name>
</gene>
<reference evidence="9 10" key="1">
    <citation type="submission" date="2016-10" db="EMBL/GenBank/DDBJ databases">
        <authorList>
            <person name="de Groot N.N."/>
        </authorList>
    </citation>
    <scope>NUCLEOTIDE SEQUENCE [LARGE SCALE GENOMIC DNA]</scope>
    <source>
        <strain evidence="9 10">DSM 7343</strain>
    </source>
</reference>
<dbReference type="STRING" id="37625.SAMN05660420_01782"/>
<dbReference type="SUPFAM" id="SSF54862">
    <property type="entry name" value="4Fe-4S ferredoxins"/>
    <property type="match status" value="1"/>
</dbReference>
<evidence type="ECO:0000259" key="8">
    <source>
        <dbReference type="PROSITE" id="PS51379"/>
    </source>
</evidence>
<dbReference type="AlphaFoldDB" id="A0A1H4A2Y5"/>
<dbReference type="PROSITE" id="PS51379">
    <property type="entry name" value="4FE4S_FER_2"/>
    <property type="match status" value="2"/>
</dbReference>
<evidence type="ECO:0000256" key="4">
    <source>
        <dbReference type="ARBA" id="ARBA00022737"/>
    </source>
</evidence>
<dbReference type="OrthoDB" id="9789030at2"/>
<dbReference type="InterPro" id="IPR050954">
    <property type="entry name" value="ET_IronSulfur_Cluster-Binding"/>
</dbReference>
<dbReference type="PANTHER" id="PTHR43177">
    <property type="entry name" value="PROTEIN NRFC"/>
    <property type="match status" value="1"/>
</dbReference>
<evidence type="ECO:0000256" key="3">
    <source>
        <dbReference type="ARBA" id="ARBA00022723"/>
    </source>
</evidence>
<dbReference type="GO" id="GO:0046872">
    <property type="term" value="F:metal ion binding"/>
    <property type="evidence" value="ECO:0007669"/>
    <property type="project" value="UniProtKB-KW"/>
</dbReference>
<keyword evidence="5" id="KW-0249">Electron transport</keyword>
<evidence type="ECO:0000256" key="2">
    <source>
        <dbReference type="ARBA" id="ARBA00022485"/>
    </source>
</evidence>
<feature type="domain" description="4Fe-4S ferredoxin-type" evidence="8">
    <location>
        <begin position="84"/>
        <end position="116"/>
    </location>
</feature>
<keyword evidence="6" id="KW-0408">Iron</keyword>